<evidence type="ECO:0000313" key="3">
    <source>
        <dbReference type="Proteomes" id="UP000252519"/>
    </source>
</evidence>
<evidence type="ECO:0000313" key="2">
    <source>
        <dbReference type="EMBL" id="RCN34020.1"/>
    </source>
</evidence>
<organism evidence="2 3">
    <name type="scientific">Ancylostoma caninum</name>
    <name type="common">Dog hookworm</name>
    <dbReference type="NCBI Taxonomy" id="29170"/>
    <lineage>
        <taxon>Eukaryota</taxon>
        <taxon>Metazoa</taxon>
        <taxon>Ecdysozoa</taxon>
        <taxon>Nematoda</taxon>
        <taxon>Chromadorea</taxon>
        <taxon>Rhabditida</taxon>
        <taxon>Rhabditina</taxon>
        <taxon>Rhabditomorpha</taxon>
        <taxon>Strongyloidea</taxon>
        <taxon>Ancylostomatidae</taxon>
        <taxon>Ancylostomatinae</taxon>
        <taxon>Ancylostoma</taxon>
    </lineage>
</organism>
<protein>
    <submittedName>
        <fullName evidence="2">Uncharacterized protein</fullName>
    </submittedName>
</protein>
<feature type="signal peptide" evidence="1">
    <location>
        <begin position="1"/>
        <end position="20"/>
    </location>
</feature>
<accession>A0A368FTA4</accession>
<evidence type="ECO:0000256" key="1">
    <source>
        <dbReference type="SAM" id="SignalP"/>
    </source>
</evidence>
<feature type="chain" id="PRO_5016579267" evidence="1">
    <location>
        <begin position="21"/>
        <end position="94"/>
    </location>
</feature>
<keyword evidence="1" id="KW-0732">Signal</keyword>
<reference evidence="2 3" key="1">
    <citation type="submission" date="2014-10" db="EMBL/GenBank/DDBJ databases">
        <title>Draft genome of the hookworm Ancylostoma caninum.</title>
        <authorList>
            <person name="Mitreva M."/>
        </authorList>
    </citation>
    <scope>NUCLEOTIDE SEQUENCE [LARGE SCALE GENOMIC DNA]</scope>
    <source>
        <strain evidence="2 3">Baltimore</strain>
    </source>
</reference>
<dbReference type="EMBL" id="JOJR01000834">
    <property type="protein sequence ID" value="RCN34020.1"/>
    <property type="molecule type" value="Genomic_DNA"/>
</dbReference>
<proteinExistence type="predicted"/>
<keyword evidence="3" id="KW-1185">Reference proteome</keyword>
<sequence>MCFNAMFVIACSILFGMTSSVGLELKYRQNRRIDASVETLRGMFEEHIEAQDFTTPLYYFAVSNPFTKAATAILVVSLTLLSSAGHVRSKEYFC</sequence>
<dbReference type="STRING" id="29170.A0A368FTA4"/>
<name>A0A368FTA4_ANCCA</name>
<dbReference type="Proteomes" id="UP000252519">
    <property type="component" value="Unassembled WGS sequence"/>
</dbReference>
<gene>
    <name evidence="2" type="ORF">ANCCAN_20136</name>
</gene>
<dbReference type="AlphaFoldDB" id="A0A368FTA4"/>
<dbReference type="OrthoDB" id="5791184at2759"/>
<comment type="caution">
    <text evidence="2">The sequence shown here is derived from an EMBL/GenBank/DDBJ whole genome shotgun (WGS) entry which is preliminary data.</text>
</comment>